<name>A0A9Q8SH91_9PEZI</name>
<dbReference type="Proteomes" id="UP000830671">
    <property type="component" value="Chromosome 11"/>
</dbReference>
<dbReference type="RefSeq" id="XP_049138512.1">
    <property type="nucleotide sequence ID" value="XM_049297288.1"/>
</dbReference>
<dbReference type="EMBL" id="CP019473">
    <property type="protein sequence ID" value="UQC76871.1"/>
    <property type="molecule type" value="Genomic_DNA"/>
</dbReference>
<evidence type="ECO:0000256" key="1">
    <source>
        <dbReference type="SAM" id="MobiDB-lite"/>
    </source>
</evidence>
<keyword evidence="3" id="KW-1185">Reference proteome</keyword>
<dbReference type="KEGG" id="clup:CLUP02_18386"/>
<feature type="region of interest" description="Disordered" evidence="1">
    <location>
        <begin position="18"/>
        <end position="90"/>
    </location>
</feature>
<accession>A0A9Q8SH91</accession>
<dbReference type="GeneID" id="73352298"/>
<protein>
    <submittedName>
        <fullName evidence="2">Uncharacterized protein</fullName>
    </submittedName>
</protein>
<reference evidence="2" key="1">
    <citation type="journal article" date="2021" name="Mol. Plant Microbe Interact.">
        <title>Complete Genome Sequence of the Plant-Pathogenic Fungus Colletotrichum lupini.</title>
        <authorList>
            <person name="Baroncelli R."/>
            <person name="Pensec F."/>
            <person name="Da Lio D."/>
            <person name="Boufleur T."/>
            <person name="Vicente I."/>
            <person name="Sarrocco S."/>
            <person name="Picot A."/>
            <person name="Baraldi E."/>
            <person name="Sukno S."/>
            <person name="Thon M."/>
            <person name="Le Floch G."/>
        </authorList>
    </citation>
    <scope>NUCLEOTIDE SEQUENCE</scope>
    <source>
        <strain evidence="2">IMI 504893</strain>
    </source>
</reference>
<gene>
    <name evidence="2" type="ORF">CLUP02_18386</name>
</gene>
<evidence type="ECO:0000313" key="3">
    <source>
        <dbReference type="Proteomes" id="UP000830671"/>
    </source>
</evidence>
<evidence type="ECO:0000313" key="2">
    <source>
        <dbReference type="EMBL" id="UQC76871.1"/>
    </source>
</evidence>
<organism evidence="2 3">
    <name type="scientific">Colletotrichum lupini</name>
    <dbReference type="NCBI Taxonomy" id="145971"/>
    <lineage>
        <taxon>Eukaryota</taxon>
        <taxon>Fungi</taxon>
        <taxon>Dikarya</taxon>
        <taxon>Ascomycota</taxon>
        <taxon>Pezizomycotina</taxon>
        <taxon>Sordariomycetes</taxon>
        <taxon>Hypocreomycetidae</taxon>
        <taxon>Glomerellales</taxon>
        <taxon>Glomerellaceae</taxon>
        <taxon>Colletotrichum</taxon>
        <taxon>Colletotrichum acutatum species complex</taxon>
    </lineage>
</organism>
<dbReference type="AlphaFoldDB" id="A0A9Q8SH91"/>
<sequence>MHDAFDFDRYLCEARNNNLLQQSGNEPVPGPSGSSIPRHQHYAESREAQSLLKRSVELGNSPLSTKKYEANQSQRLRRQSSHPMNGDGSRTCYQQAMRLVKEDEDFLMESYFEIGDF</sequence>
<proteinExistence type="predicted"/>